<dbReference type="Gene3D" id="3.40.190.10">
    <property type="entry name" value="Periplasmic binding protein-like II"/>
    <property type="match status" value="2"/>
</dbReference>
<comment type="caution">
    <text evidence="10">The sequence shown here is derived from an EMBL/GenBank/DDBJ whole genome shotgun (WGS) entry which is preliminary data.</text>
</comment>
<dbReference type="PROSITE" id="PS01037">
    <property type="entry name" value="SBP_BACTERIAL_1"/>
    <property type="match status" value="1"/>
</dbReference>
<keyword evidence="3" id="KW-0410">Iron transport</keyword>
<organism evidence="10 11">
    <name type="scientific">Caldalkalibacillus uzonensis</name>
    <dbReference type="NCBI Taxonomy" id="353224"/>
    <lineage>
        <taxon>Bacteria</taxon>
        <taxon>Bacillati</taxon>
        <taxon>Bacillota</taxon>
        <taxon>Bacilli</taxon>
        <taxon>Bacillales</taxon>
        <taxon>Bacillaceae</taxon>
        <taxon>Caldalkalibacillus</taxon>
    </lineage>
</organism>
<evidence type="ECO:0000256" key="5">
    <source>
        <dbReference type="ARBA" id="ARBA00022729"/>
    </source>
</evidence>
<keyword evidence="4" id="KW-0479">Metal-binding</keyword>
<keyword evidence="5 9" id="KW-0732">Signal</keyword>
<evidence type="ECO:0000256" key="9">
    <source>
        <dbReference type="SAM" id="SignalP"/>
    </source>
</evidence>
<sequence>MKHRIKPFLFALMALSLIFALAACGQTDDAEPEAPQSEEGQQEAAEENNEEGTAFSGELVVYSARNENFVQPLLDKFAEETGITVKALHGEEASVNRIIEEANNVQADVFISNDIGAMEHLRLQGLLEGWNPEGAETIDEKFRAEDNSWIGLSARSRGFIYNKDLISEEEMPKTIEELADPKWEGQFMITRGGNGSMVAHVSALRNEWGDEKTKEWLSKVKDNAGAITEGHGDIRKAVGAGEFKFGLVNNYYYHQQLNEPADNNVGFIYPDQGEGEMGVFVNAAGVALIKGGPNPDNAKAFIEWLLTDEGQREFSYESMEVPLNPNIEAREEAARISDYKVMDMPLRELGKVWEDTKALIEESGLDLELR</sequence>
<dbReference type="InterPro" id="IPR006061">
    <property type="entry name" value="SBP_1_CS"/>
</dbReference>
<dbReference type="EMBL" id="JAUSUQ010000013">
    <property type="protein sequence ID" value="MDQ0340386.1"/>
    <property type="molecule type" value="Genomic_DNA"/>
</dbReference>
<evidence type="ECO:0000256" key="8">
    <source>
        <dbReference type="SAM" id="MobiDB-lite"/>
    </source>
</evidence>
<dbReference type="PANTHER" id="PTHR30006">
    <property type="entry name" value="THIAMINE-BINDING PERIPLASMIC PROTEIN-RELATED"/>
    <property type="match status" value="1"/>
</dbReference>
<keyword evidence="7" id="KW-0406">Ion transport</keyword>
<dbReference type="PROSITE" id="PS51257">
    <property type="entry name" value="PROKAR_LIPOPROTEIN"/>
    <property type="match status" value="1"/>
</dbReference>
<dbReference type="PIRSF" id="PIRSF002825">
    <property type="entry name" value="CfbpA"/>
    <property type="match status" value="1"/>
</dbReference>
<evidence type="ECO:0000313" key="11">
    <source>
        <dbReference type="Proteomes" id="UP001232445"/>
    </source>
</evidence>
<comment type="similarity">
    <text evidence="1">Belongs to the bacterial solute-binding protein 1 family.</text>
</comment>
<evidence type="ECO:0000256" key="2">
    <source>
        <dbReference type="ARBA" id="ARBA00022448"/>
    </source>
</evidence>
<feature type="signal peptide" evidence="9">
    <location>
        <begin position="1"/>
        <end position="22"/>
    </location>
</feature>
<keyword evidence="11" id="KW-1185">Reference proteome</keyword>
<evidence type="ECO:0000256" key="7">
    <source>
        <dbReference type="ARBA" id="ARBA00023065"/>
    </source>
</evidence>
<keyword evidence="6" id="KW-0408">Iron</keyword>
<keyword evidence="2" id="KW-0813">Transport</keyword>
<reference evidence="10 11" key="1">
    <citation type="submission" date="2023-07" db="EMBL/GenBank/DDBJ databases">
        <title>Genomic Encyclopedia of Type Strains, Phase IV (KMG-IV): sequencing the most valuable type-strain genomes for metagenomic binning, comparative biology and taxonomic classification.</title>
        <authorList>
            <person name="Goeker M."/>
        </authorList>
    </citation>
    <scope>NUCLEOTIDE SEQUENCE [LARGE SCALE GENOMIC DNA]</scope>
    <source>
        <strain evidence="10 11">DSM 17740</strain>
    </source>
</reference>
<evidence type="ECO:0000256" key="1">
    <source>
        <dbReference type="ARBA" id="ARBA00008520"/>
    </source>
</evidence>
<dbReference type="Pfam" id="PF13416">
    <property type="entry name" value="SBP_bac_8"/>
    <property type="match status" value="1"/>
</dbReference>
<evidence type="ECO:0000256" key="6">
    <source>
        <dbReference type="ARBA" id="ARBA00023004"/>
    </source>
</evidence>
<protein>
    <submittedName>
        <fullName evidence="10">Iron(III) transport system substrate-binding protein</fullName>
    </submittedName>
</protein>
<feature type="chain" id="PRO_5045330595" evidence="9">
    <location>
        <begin position="23"/>
        <end position="370"/>
    </location>
</feature>
<accession>A0ABU0CVF2</accession>
<proteinExistence type="inferred from homology"/>
<gene>
    <name evidence="10" type="ORF">J2S00_003195</name>
</gene>
<feature type="compositionally biased region" description="Acidic residues" evidence="8">
    <location>
        <begin position="40"/>
        <end position="50"/>
    </location>
</feature>
<name>A0ABU0CVF2_9BACI</name>
<dbReference type="Proteomes" id="UP001232445">
    <property type="component" value="Unassembled WGS sequence"/>
</dbReference>
<feature type="region of interest" description="Disordered" evidence="8">
    <location>
        <begin position="29"/>
        <end position="52"/>
    </location>
</feature>
<dbReference type="InterPro" id="IPR026045">
    <property type="entry name" value="Ferric-bd"/>
</dbReference>
<evidence type="ECO:0000256" key="4">
    <source>
        <dbReference type="ARBA" id="ARBA00022723"/>
    </source>
</evidence>
<dbReference type="RefSeq" id="WP_307341917.1">
    <property type="nucleotide sequence ID" value="NZ_JAUSUQ010000013.1"/>
</dbReference>
<dbReference type="InterPro" id="IPR006059">
    <property type="entry name" value="SBP"/>
</dbReference>
<dbReference type="SUPFAM" id="SSF53850">
    <property type="entry name" value="Periplasmic binding protein-like II"/>
    <property type="match status" value="1"/>
</dbReference>
<evidence type="ECO:0000313" key="10">
    <source>
        <dbReference type="EMBL" id="MDQ0340386.1"/>
    </source>
</evidence>
<dbReference type="PANTHER" id="PTHR30006:SF24">
    <property type="entry name" value="SLL0237 PROTEIN"/>
    <property type="match status" value="1"/>
</dbReference>
<evidence type="ECO:0000256" key="3">
    <source>
        <dbReference type="ARBA" id="ARBA00022496"/>
    </source>
</evidence>